<dbReference type="KEGG" id="nlo:107224192"/>
<dbReference type="InParanoid" id="A0A6J0BZK0"/>
<protein>
    <submittedName>
        <fullName evidence="8">Tryptophan-rich protein TspO</fullName>
    </submittedName>
</protein>
<feature type="transmembrane region" description="Helical" evidence="6">
    <location>
        <begin position="50"/>
        <end position="71"/>
    </location>
</feature>
<reference evidence="8" key="1">
    <citation type="submission" date="2025-08" db="UniProtKB">
        <authorList>
            <consortium name="RefSeq"/>
        </authorList>
    </citation>
    <scope>IDENTIFICATION</scope>
    <source>
        <tissue evidence="8">Thorax and Abdomen</tissue>
    </source>
</reference>
<evidence type="ECO:0000313" key="8">
    <source>
        <dbReference type="RefSeq" id="XP_015519644.2"/>
    </source>
</evidence>
<dbReference type="Proteomes" id="UP000829291">
    <property type="component" value="Chromosome 5"/>
</dbReference>
<dbReference type="OrthoDB" id="8841220at2759"/>
<dbReference type="RefSeq" id="XP_015519644.2">
    <property type="nucleotide sequence ID" value="XM_015664158.2"/>
</dbReference>
<feature type="transmembrane region" description="Helical" evidence="6">
    <location>
        <begin position="9"/>
        <end position="30"/>
    </location>
</feature>
<proteinExistence type="inferred from homology"/>
<evidence type="ECO:0000256" key="6">
    <source>
        <dbReference type="SAM" id="Phobius"/>
    </source>
</evidence>
<dbReference type="AlphaFoldDB" id="A0A6J0BZK0"/>
<dbReference type="Gene3D" id="1.20.1260.100">
    <property type="entry name" value="TspO/MBR protein"/>
    <property type="match status" value="1"/>
</dbReference>
<evidence type="ECO:0000256" key="5">
    <source>
        <dbReference type="ARBA" id="ARBA00023136"/>
    </source>
</evidence>
<keyword evidence="3 6" id="KW-0812">Transmembrane</keyword>
<organism evidence="8">
    <name type="scientific">Neodiprion lecontei</name>
    <name type="common">Redheaded pine sawfly</name>
    <dbReference type="NCBI Taxonomy" id="441921"/>
    <lineage>
        <taxon>Eukaryota</taxon>
        <taxon>Metazoa</taxon>
        <taxon>Ecdysozoa</taxon>
        <taxon>Arthropoda</taxon>
        <taxon>Hexapoda</taxon>
        <taxon>Insecta</taxon>
        <taxon>Pterygota</taxon>
        <taxon>Neoptera</taxon>
        <taxon>Endopterygota</taxon>
        <taxon>Hymenoptera</taxon>
        <taxon>Tenthredinoidea</taxon>
        <taxon>Diprionidae</taxon>
        <taxon>Diprioninae</taxon>
        <taxon>Neodiprion</taxon>
    </lineage>
</organism>
<keyword evidence="7" id="KW-1185">Reference proteome</keyword>
<dbReference type="PANTHER" id="PTHR10057">
    <property type="entry name" value="PERIPHERAL-TYPE BENZODIAZEPINE RECEPTOR"/>
    <property type="match status" value="1"/>
</dbReference>
<dbReference type="InterPro" id="IPR004307">
    <property type="entry name" value="TspO_MBR"/>
</dbReference>
<sequence length="163" mass="19512">MEEKRADNVWIFLAAIVVPNLGGWVGFSFWTENEQFENRIGHPSWRFPNWIFPIVWTVMYTLMGIASYYVWKEGQDRKKLWIPFAAYTCQLIVNWFWTPLFFIWVLVLAALINIVILWVIVFVTIVLFYRVTRKAALFMIPYLVWVTILIAQTSHYHYINPEL</sequence>
<keyword evidence="5 6" id="KW-0472">Membrane</keyword>
<feature type="transmembrane region" description="Helical" evidence="6">
    <location>
        <begin position="136"/>
        <end position="159"/>
    </location>
</feature>
<dbReference type="PANTHER" id="PTHR10057:SF0">
    <property type="entry name" value="TRANSLOCATOR PROTEIN"/>
    <property type="match status" value="1"/>
</dbReference>
<comment type="similarity">
    <text evidence="2">Belongs to the TspO/BZRP family.</text>
</comment>
<keyword evidence="4 6" id="KW-1133">Transmembrane helix</keyword>
<evidence type="ECO:0000256" key="2">
    <source>
        <dbReference type="ARBA" id="ARBA00007524"/>
    </source>
</evidence>
<comment type="subcellular location">
    <subcellularLocation>
        <location evidence="1">Membrane</location>
        <topology evidence="1">Multi-pass membrane protein</topology>
    </subcellularLocation>
</comment>
<dbReference type="InterPro" id="IPR038330">
    <property type="entry name" value="TspO/MBR-related_sf"/>
</dbReference>
<dbReference type="GO" id="GO:0016020">
    <property type="term" value="C:membrane"/>
    <property type="evidence" value="ECO:0007669"/>
    <property type="project" value="UniProtKB-SubCell"/>
</dbReference>
<feature type="transmembrane region" description="Helical" evidence="6">
    <location>
        <begin position="80"/>
        <end position="97"/>
    </location>
</feature>
<evidence type="ECO:0000256" key="1">
    <source>
        <dbReference type="ARBA" id="ARBA00004141"/>
    </source>
</evidence>
<dbReference type="GO" id="GO:0033013">
    <property type="term" value="P:tetrapyrrole metabolic process"/>
    <property type="evidence" value="ECO:0007669"/>
    <property type="project" value="UniProtKB-ARBA"/>
</dbReference>
<dbReference type="GeneID" id="107224192"/>
<dbReference type="CDD" id="cd15904">
    <property type="entry name" value="TSPO_MBR"/>
    <property type="match status" value="1"/>
</dbReference>
<dbReference type="PIRSF" id="PIRSF005859">
    <property type="entry name" value="PBR"/>
    <property type="match status" value="1"/>
</dbReference>
<feature type="transmembrane region" description="Helical" evidence="6">
    <location>
        <begin position="103"/>
        <end position="129"/>
    </location>
</feature>
<gene>
    <name evidence="8" type="primary">LOC107224192</name>
</gene>
<evidence type="ECO:0000256" key="3">
    <source>
        <dbReference type="ARBA" id="ARBA00022692"/>
    </source>
</evidence>
<evidence type="ECO:0000313" key="7">
    <source>
        <dbReference type="Proteomes" id="UP000829291"/>
    </source>
</evidence>
<dbReference type="Pfam" id="PF03073">
    <property type="entry name" value="TspO_MBR"/>
    <property type="match status" value="1"/>
</dbReference>
<name>A0A6J0BZK0_NEOLC</name>
<evidence type="ECO:0000256" key="4">
    <source>
        <dbReference type="ARBA" id="ARBA00022989"/>
    </source>
</evidence>
<accession>A0A6J0BZK0</accession>